<proteinExistence type="predicted"/>
<evidence type="ECO:0000256" key="1">
    <source>
        <dbReference type="ARBA" id="ARBA00022729"/>
    </source>
</evidence>
<gene>
    <name evidence="2" type="ORF">DSW25_07295</name>
</gene>
<evidence type="ECO:0008006" key="4">
    <source>
        <dbReference type="Google" id="ProtNLM"/>
    </source>
</evidence>
<dbReference type="Proteomes" id="UP000027734">
    <property type="component" value="Unassembled WGS sequence"/>
</dbReference>
<dbReference type="STRING" id="1300350.Z948_564"/>
<comment type="caution">
    <text evidence="2">The sequence shown here is derived from an EMBL/GenBank/DDBJ whole genome shotgun (WGS) entry which is preliminary data.</text>
</comment>
<dbReference type="SUPFAM" id="SSF69318">
    <property type="entry name" value="Integrin alpha N-terminal domain"/>
    <property type="match status" value="1"/>
</dbReference>
<dbReference type="eggNOG" id="ENOG502ZC7S">
    <property type="taxonomic scope" value="Bacteria"/>
</dbReference>
<keyword evidence="3" id="KW-1185">Reference proteome</keyword>
<accession>A0A073IKF5</accession>
<reference evidence="2 3" key="1">
    <citation type="submission" date="2014-01" db="EMBL/GenBank/DDBJ databases">
        <title>Sulfitobacter donghicola JCM 14565 Genome Sequencing.</title>
        <authorList>
            <person name="Lai Q."/>
            <person name="Hong Z."/>
        </authorList>
    </citation>
    <scope>NUCLEOTIDE SEQUENCE [LARGE SCALE GENOMIC DNA]</scope>
    <source>
        <strain evidence="2 3">JCM 14565</strain>
    </source>
</reference>
<name>A0A073IKF5_9RHOB</name>
<sequence length="235" mass="25020">MKAACAGLALLAPVATDAQTAQPLVSATYAEPTTRYPHGVLGDTIEHGALELRFRGSNKRHVIRLPESRVFEDTAPRLVDVDGDGLPEVVVVESHQDKGARLAVYTSEGLLAATPYIGTRNRWLAPIAIADMDGDGAVELAYIDRPHLAKTLRIWRYVDGALVSLDSLGGLTNHRIGETDIAGGLRECGNGPEMIVASANWARLIAVTFDGSTLTAKDIGPHKGRASFAKALSCD</sequence>
<dbReference type="InterPro" id="IPR028994">
    <property type="entry name" value="Integrin_alpha_N"/>
</dbReference>
<protein>
    <recommendedName>
        <fullName evidence="4">VCBS repeat-containing protein</fullName>
    </recommendedName>
</protein>
<dbReference type="InterPro" id="IPR013517">
    <property type="entry name" value="FG-GAP"/>
</dbReference>
<evidence type="ECO:0000313" key="2">
    <source>
        <dbReference type="EMBL" id="KEJ90010.1"/>
    </source>
</evidence>
<dbReference type="AlphaFoldDB" id="A0A073IKF5"/>
<keyword evidence="1" id="KW-0732">Signal</keyword>
<evidence type="ECO:0000313" key="3">
    <source>
        <dbReference type="Proteomes" id="UP000027734"/>
    </source>
</evidence>
<organism evidence="2 3">
    <name type="scientific">Sulfitobacter donghicola DSW-25 = KCTC 12864 = JCM 14565</name>
    <dbReference type="NCBI Taxonomy" id="1300350"/>
    <lineage>
        <taxon>Bacteria</taxon>
        <taxon>Pseudomonadati</taxon>
        <taxon>Pseudomonadota</taxon>
        <taxon>Alphaproteobacteria</taxon>
        <taxon>Rhodobacterales</taxon>
        <taxon>Roseobacteraceae</taxon>
        <taxon>Sulfitobacter</taxon>
    </lineage>
</organism>
<dbReference type="EMBL" id="JAMC01000002">
    <property type="protein sequence ID" value="KEJ90010.1"/>
    <property type="molecule type" value="Genomic_DNA"/>
</dbReference>
<dbReference type="Pfam" id="PF13517">
    <property type="entry name" value="FG-GAP_3"/>
    <property type="match status" value="1"/>
</dbReference>